<feature type="domain" description="Phasin" evidence="2">
    <location>
        <begin position="29"/>
        <end position="124"/>
    </location>
</feature>
<gene>
    <name evidence="3" type="ORF">EXY23_24555</name>
</gene>
<feature type="compositionally biased region" description="Pro residues" evidence="1">
    <location>
        <begin position="16"/>
        <end position="25"/>
    </location>
</feature>
<dbReference type="Proteomes" id="UP000295023">
    <property type="component" value="Unassembled WGS sequence"/>
</dbReference>
<keyword evidence="4" id="KW-1185">Reference proteome</keyword>
<feature type="compositionally biased region" description="Basic and acidic residues" evidence="1">
    <location>
        <begin position="1"/>
        <end position="14"/>
    </location>
</feature>
<proteinExistence type="predicted"/>
<evidence type="ECO:0000259" key="2">
    <source>
        <dbReference type="Pfam" id="PF09361"/>
    </source>
</evidence>
<accession>A0A4R4D5N5</accession>
<evidence type="ECO:0000313" key="3">
    <source>
        <dbReference type="EMBL" id="TCZ53613.1"/>
    </source>
</evidence>
<protein>
    <submittedName>
        <fullName evidence="3">Phasin family protein</fullName>
    </submittedName>
</protein>
<evidence type="ECO:0000256" key="1">
    <source>
        <dbReference type="SAM" id="MobiDB-lite"/>
    </source>
</evidence>
<dbReference type="OrthoDB" id="7272827at2"/>
<name>A0A4R4D5N5_9PROT</name>
<organism evidence="3 4">
    <name type="scientific">Roseicella aquatilis</name>
    <dbReference type="NCBI Taxonomy" id="2527868"/>
    <lineage>
        <taxon>Bacteria</taxon>
        <taxon>Pseudomonadati</taxon>
        <taxon>Pseudomonadota</taxon>
        <taxon>Alphaproteobacteria</taxon>
        <taxon>Acetobacterales</taxon>
        <taxon>Roseomonadaceae</taxon>
        <taxon>Roseicella</taxon>
    </lineage>
</organism>
<dbReference type="EMBL" id="SKBM01000038">
    <property type="protein sequence ID" value="TCZ53613.1"/>
    <property type="molecule type" value="Genomic_DNA"/>
</dbReference>
<evidence type="ECO:0000313" key="4">
    <source>
        <dbReference type="Proteomes" id="UP000295023"/>
    </source>
</evidence>
<dbReference type="AlphaFoldDB" id="A0A4R4D5N5"/>
<comment type="caution">
    <text evidence="3">The sequence shown here is derived from an EMBL/GenBank/DDBJ whole genome shotgun (WGS) entry which is preliminary data.</text>
</comment>
<reference evidence="3 4" key="1">
    <citation type="submission" date="2019-03" db="EMBL/GenBank/DDBJ databases">
        <title>Paracraurococcus aquatilis NE82 genome sequence.</title>
        <authorList>
            <person name="Zhao Y."/>
            <person name="Du Z."/>
        </authorList>
    </citation>
    <scope>NUCLEOTIDE SEQUENCE [LARGE SCALE GENOMIC DNA]</scope>
    <source>
        <strain evidence="3 4">NE82</strain>
    </source>
</reference>
<dbReference type="Pfam" id="PF09361">
    <property type="entry name" value="Phasin_2"/>
    <property type="match status" value="1"/>
</dbReference>
<dbReference type="InterPro" id="IPR018968">
    <property type="entry name" value="Phasin"/>
</dbReference>
<sequence length="135" mass="15023">MRGRAMDGEQRHAPGFEPPVPPPSRDGPEELLALQRRGIEMITEANRLAMTWLQAAAQQHAQVTRRTLDEMAETARRLAGVSAPPETAQAMVEMLDRAQALGLQTAREITDLMRRMQGETVQLMDRVLHSGTRQG</sequence>
<feature type="region of interest" description="Disordered" evidence="1">
    <location>
        <begin position="1"/>
        <end position="29"/>
    </location>
</feature>